<dbReference type="Proteomes" id="UP000010482">
    <property type="component" value="Chromosome"/>
</dbReference>
<dbReference type="STRING" id="13035.Dacsa_2241"/>
<dbReference type="EMBL" id="CP003944">
    <property type="protein sequence ID" value="AFZ50858.1"/>
    <property type="molecule type" value="Genomic_DNA"/>
</dbReference>
<dbReference type="KEGG" id="dsl:Dacsa_2241"/>
<dbReference type="AlphaFoldDB" id="K9YXM3"/>
<evidence type="ECO:0000313" key="2">
    <source>
        <dbReference type="Proteomes" id="UP000010482"/>
    </source>
</evidence>
<reference evidence="1" key="1">
    <citation type="submission" date="2012-04" db="EMBL/GenBank/DDBJ databases">
        <title>Finished genome of Dactylococcopsis salina PCC 8305.</title>
        <authorList>
            <consortium name="US DOE Joint Genome Institute"/>
            <person name="Gugger M."/>
            <person name="Coursin T."/>
            <person name="Rippka R."/>
            <person name="Tandeau De Marsac N."/>
            <person name="Huntemann M."/>
            <person name="Wei C.-L."/>
            <person name="Han J."/>
            <person name="Detter J.C."/>
            <person name="Han C."/>
            <person name="Tapia R."/>
            <person name="Daligault H."/>
            <person name="Chen A."/>
            <person name="Krypides N."/>
            <person name="Mavromatis K."/>
            <person name="Markowitz V."/>
            <person name="Szeto E."/>
            <person name="Ivanova N."/>
            <person name="Ovchinnikova G."/>
            <person name="Pagani I."/>
            <person name="Pati A."/>
            <person name="Goodwin L."/>
            <person name="Peters L."/>
            <person name="Pitluck S."/>
            <person name="Woyke T."/>
            <person name="Kerfeld C."/>
        </authorList>
    </citation>
    <scope>NUCLEOTIDE SEQUENCE [LARGE SCALE GENOMIC DNA]</scope>
    <source>
        <strain evidence="1">PCC 8305</strain>
    </source>
</reference>
<gene>
    <name evidence="1" type="ORF">Dacsa_2241</name>
</gene>
<accession>K9YXM3</accession>
<proteinExistence type="predicted"/>
<dbReference type="eggNOG" id="COG2886">
    <property type="taxonomic scope" value="Bacteria"/>
</dbReference>
<sequence>MQITLNLPDELVQHFNRDKLSRDILEALVIQAYQSEKITHAEVGRILGLSSRWAVDAFLSKHNADLHYDETDLSRDRETLREG</sequence>
<evidence type="ECO:0000313" key="1">
    <source>
        <dbReference type="EMBL" id="AFZ50858.1"/>
    </source>
</evidence>
<dbReference type="Pfam" id="PF03683">
    <property type="entry name" value="UPF0175"/>
    <property type="match status" value="1"/>
</dbReference>
<protein>
    <submittedName>
        <fullName evidence="1">Uncharacterized protein family (UPF0175)</fullName>
    </submittedName>
</protein>
<dbReference type="OrthoDB" id="531849at2"/>
<name>K9YXM3_DACS8</name>
<dbReference type="PATRIC" id="fig|13035.3.peg.2538"/>
<dbReference type="InterPro" id="IPR005368">
    <property type="entry name" value="UPF0175"/>
</dbReference>
<organism evidence="1 2">
    <name type="scientific">Dactylococcopsis salina (strain PCC 8305)</name>
    <name type="common">Myxobactron salinum</name>
    <dbReference type="NCBI Taxonomy" id="13035"/>
    <lineage>
        <taxon>Bacteria</taxon>
        <taxon>Bacillati</taxon>
        <taxon>Cyanobacteriota</taxon>
        <taxon>Cyanophyceae</taxon>
        <taxon>Nodosilineales</taxon>
        <taxon>Cymatolegaceae</taxon>
        <taxon>Dactylococcopsis</taxon>
    </lineage>
</organism>
<dbReference type="RefSeq" id="WP_015229851.1">
    <property type="nucleotide sequence ID" value="NC_019780.1"/>
</dbReference>
<dbReference type="HOGENOM" id="CLU_154570_0_1_3"/>
<keyword evidence="2" id="KW-1185">Reference proteome</keyword>